<sequence>MSLSLTVHFFLYPSLYLKT</sequence>
<evidence type="ECO:0000313" key="1">
    <source>
        <dbReference type="EMBL" id="JAH15626.1"/>
    </source>
</evidence>
<dbReference type="EMBL" id="GBXM01092951">
    <property type="protein sequence ID" value="JAH15626.1"/>
    <property type="molecule type" value="Transcribed_RNA"/>
</dbReference>
<name>A0A0E9QFG6_ANGAN</name>
<organism evidence="1">
    <name type="scientific">Anguilla anguilla</name>
    <name type="common">European freshwater eel</name>
    <name type="synonym">Muraena anguilla</name>
    <dbReference type="NCBI Taxonomy" id="7936"/>
    <lineage>
        <taxon>Eukaryota</taxon>
        <taxon>Metazoa</taxon>
        <taxon>Chordata</taxon>
        <taxon>Craniata</taxon>
        <taxon>Vertebrata</taxon>
        <taxon>Euteleostomi</taxon>
        <taxon>Actinopterygii</taxon>
        <taxon>Neopterygii</taxon>
        <taxon>Teleostei</taxon>
        <taxon>Anguilliformes</taxon>
        <taxon>Anguillidae</taxon>
        <taxon>Anguilla</taxon>
    </lineage>
</organism>
<reference evidence="1" key="1">
    <citation type="submission" date="2014-11" db="EMBL/GenBank/DDBJ databases">
        <authorList>
            <person name="Amaro Gonzalez C."/>
        </authorList>
    </citation>
    <scope>NUCLEOTIDE SEQUENCE</scope>
</reference>
<proteinExistence type="predicted"/>
<protein>
    <submittedName>
        <fullName evidence="1">Uncharacterized protein</fullName>
    </submittedName>
</protein>
<reference evidence="1" key="2">
    <citation type="journal article" date="2015" name="Fish Shellfish Immunol.">
        <title>Early steps in the European eel (Anguilla anguilla)-Vibrio vulnificus interaction in the gills: Role of the RtxA13 toxin.</title>
        <authorList>
            <person name="Callol A."/>
            <person name="Pajuelo D."/>
            <person name="Ebbesson L."/>
            <person name="Teles M."/>
            <person name="MacKenzie S."/>
            <person name="Amaro C."/>
        </authorList>
    </citation>
    <scope>NUCLEOTIDE SEQUENCE</scope>
</reference>
<dbReference type="AlphaFoldDB" id="A0A0E9QFG6"/>
<accession>A0A0E9QFG6</accession>